<dbReference type="GeneID" id="26837949"/>
<protein>
    <submittedName>
        <fullName evidence="1">Uncharacterized protein</fullName>
    </submittedName>
</protein>
<evidence type="ECO:0000313" key="2">
    <source>
        <dbReference type="Proteomes" id="UP000054251"/>
    </source>
</evidence>
<evidence type="ECO:0000313" key="1">
    <source>
        <dbReference type="EMBL" id="KSA03302.1"/>
    </source>
</evidence>
<gene>
    <name evidence="1" type="ORF">AC631_00940</name>
</gene>
<keyword evidence="2" id="KW-1185">Reference proteome</keyword>
<sequence length="74" mass="8799">MSHGLVWGIKNALIEFDEMTQDPDYLKLQPYIREIVERTINNLRLVAEANDPREREQVFLKHDKIELTDFTVEL</sequence>
<organism evidence="1 2">
    <name type="scientific">Debaryomyces fabryi</name>
    <dbReference type="NCBI Taxonomy" id="58627"/>
    <lineage>
        <taxon>Eukaryota</taxon>
        <taxon>Fungi</taxon>
        <taxon>Dikarya</taxon>
        <taxon>Ascomycota</taxon>
        <taxon>Saccharomycotina</taxon>
        <taxon>Pichiomycetes</taxon>
        <taxon>Debaryomycetaceae</taxon>
        <taxon>Debaryomyces</taxon>
    </lineage>
</organism>
<dbReference type="AlphaFoldDB" id="A0A0V1Q4M0"/>
<proteinExistence type="predicted"/>
<dbReference type="EMBL" id="LMYN01000011">
    <property type="protein sequence ID" value="KSA03302.1"/>
    <property type="molecule type" value="Genomic_DNA"/>
</dbReference>
<comment type="caution">
    <text evidence="1">The sequence shown here is derived from an EMBL/GenBank/DDBJ whole genome shotgun (WGS) entry which is preliminary data.</text>
</comment>
<reference evidence="1 2" key="1">
    <citation type="submission" date="2015-11" db="EMBL/GenBank/DDBJ databases">
        <title>The genome of Debaryomyces fabryi.</title>
        <authorList>
            <person name="Tafer H."/>
            <person name="Lopandic K."/>
        </authorList>
    </citation>
    <scope>NUCLEOTIDE SEQUENCE [LARGE SCALE GENOMIC DNA]</scope>
    <source>
        <strain evidence="1 2">CBS 789</strain>
    </source>
</reference>
<dbReference type="Proteomes" id="UP000054251">
    <property type="component" value="Unassembled WGS sequence"/>
</dbReference>
<dbReference type="RefSeq" id="XP_015469404.1">
    <property type="nucleotide sequence ID" value="XM_015609770.1"/>
</dbReference>
<dbReference type="OrthoDB" id="10511654at2759"/>
<name>A0A0V1Q4M0_9ASCO</name>
<accession>A0A0V1Q4M0</accession>